<dbReference type="CDD" id="cd00693">
    <property type="entry name" value="secretory_peroxidase"/>
    <property type="match status" value="1"/>
</dbReference>
<dbReference type="PRINTS" id="PR00461">
    <property type="entry name" value="PLPEROXIDASE"/>
</dbReference>
<comment type="catalytic activity">
    <reaction evidence="1">
        <text>2 a phenolic donor + H2O2 = 2 a phenolic radical donor + 2 H2O</text>
        <dbReference type="Rhea" id="RHEA:56136"/>
        <dbReference type="ChEBI" id="CHEBI:15377"/>
        <dbReference type="ChEBI" id="CHEBI:16240"/>
        <dbReference type="ChEBI" id="CHEBI:139520"/>
        <dbReference type="ChEBI" id="CHEBI:139521"/>
        <dbReference type="EC" id="1.11.1.7"/>
    </reaction>
</comment>
<dbReference type="Pfam" id="PF00141">
    <property type="entry name" value="peroxidase"/>
    <property type="match status" value="1"/>
</dbReference>
<dbReference type="InterPro" id="IPR000823">
    <property type="entry name" value="Peroxidase_pln"/>
</dbReference>
<evidence type="ECO:0000313" key="19">
    <source>
        <dbReference type="Proteomes" id="UP000824890"/>
    </source>
</evidence>
<dbReference type="SUPFAM" id="SSF158230">
    <property type="entry name" value="PRP4-like"/>
    <property type="match status" value="1"/>
</dbReference>
<evidence type="ECO:0000256" key="8">
    <source>
        <dbReference type="ARBA" id="ARBA00022574"/>
    </source>
</evidence>
<evidence type="ECO:0000256" key="16">
    <source>
        <dbReference type="SAM" id="MobiDB-lite"/>
    </source>
</evidence>
<dbReference type="Gene3D" id="4.10.280.110">
    <property type="entry name" value="Pre-mRNA processing factor 4 domain"/>
    <property type="match status" value="1"/>
</dbReference>
<dbReference type="PANTHER" id="PTHR19846:SF0">
    <property type="entry name" value="PRE-MRNA PROCESSING FACTOR 4"/>
    <property type="match status" value="1"/>
</dbReference>
<evidence type="ECO:0000256" key="14">
    <source>
        <dbReference type="ARBA" id="ARBA00023157"/>
    </source>
</evidence>
<dbReference type="SUPFAM" id="SSF50978">
    <property type="entry name" value="WD40 repeat-like"/>
    <property type="match status" value="1"/>
</dbReference>
<protein>
    <recommendedName>
        <fullName evidence="6">peroxidase</fullName>
        <ecNumber evidence="6">1.11.1.7</ecNumber>
    </recommendedName>
</protein>
<comment type="caution">
    <text evidence="18">The sequence shown here is derived from an EMBL/GenBank/DDBJ whole genome shotgun (WGS) entry which is preliminary data.</text>
</comment>
<dbReference type="SUPFAM" id="SSF48113">
    <property type="entry name" value="Heme-dependent peroxidases"/>
    <property type="match status" value="1"/>
</dbReference>
<dbReference type="PROSITE" id="PS50082">
    <property type="entry name" value="WD_REPEATS_2"/>
    <property type="match status" value="4"/>
</dbReference>
<evidence type="ECO:0000256" key="4">
    <source>
        <dbReference type="ARBA" id="ARBA00002322"/>
    </source>
</evidence>
<accession>A0ABQ8DMU0</accession>
<dbReference type="InterPro" id="IPR036285">
    <property type="entry name" value="PRP4-like_sf"/>
</dbReference>
<dbReference type="Gene3D" id="2.130.10.10">
    <property type="entry name" value="YVTN repeat-like/Quinoprotein amine dehydrogenase"/>
    <property type="match status" value="2"/>
</dbReference>
<feature type="region of interest" description="Disordered" evidence="16">
    <location>
        <begin position="27"/>
        <end position="87"/>
    </location>
</feature>
<feature type="domain" description="Plant heme peroxidase family profile" evidence="17">
    <location>
        <begin position="496"/>
        <end position="796"/>
    </location>
</feature>
<feature type="repeat" description="WD" evidence="15">
    <location>
        <begin position="418"/>
        <end position="459"/>
    </location>
</feature>
<evidence type="ECO:0000256" key="9">
    <source>
        <dbReference type="ARBA" id="ARBA00022617"/>
    </source>
</evidence>
<dbReference type="SMART" id="SM00500">
    <property type="entry name" value="SFM"/>
    <property type="match status" value="1"/>
</dbReference>
<gene>
    <name evidence="18" type="ORF">HID58_016401</name>
</gene>
<proteinExistence type="inferred from homology"/>
<feature type="repeat" description="WD" evidence="15">
    <location>
        <begin position="357"/>
        <end position="398"/>
    </location>
</feature>
<dbReference type="Pfam" id="PF00400">
    <property type="entry name" value="WD40"/>
    <property type="match status" value="5"/>
</dbReference>
<evidence type="ECO:0000256" key="10">
    <source>
        <dbReference type="ARBA" id="ARBA00022723"/>
    </source>
</evidence>
<evidence type="ECO:0000259" key="17">
    <source>
        <dbReference type="PROSITE" id="PS50873"/>
    </source>
</evidence>
<keyword evidence="11" id="KW-0677">Repeat</keyword>
<reference evidence="18 19" key="1">
    <citation type="submission" date="2021-05" db="EMBL/GenBank/DDBJ databases">
        <title>Genome Assembly of Synthetic Allotetraploid Brassica napus Reveals Homoeologous Exchanges between Subgenomes.</title>
        <authorList>
            <person name="Davis J.T."/>
        </authorList>
    </citation>
    <scope>NUCLEOTIDE SEQUENCE [LARGE SCALE GENOMIC DNA]</scope>
    <source>
        <strain evidence="19">cv. Da-Ae</strain>
        <tissue evidence="18">Seedling</tissue>
    </source>
</reference>
<evidence type="ECO:0000256" key="12">
    <source>
        <dbReference type="ARBA" id="ARBA00023002"/>
    </source>
</evidence>
<evidence type="ECO:0000256" key="5">
    <source>
        <dbReference type="ARBA" id="ARBA00006873"/>
    </source>
</evidence>
<dbReference type="InterPro" id="IPR019794">
    <property type="entry name" value="Peroxidases_AS"/>
</dbReference>
<dbReference type="InterPro" id="IPR019775">
    <property type="entry name" value="WD40_repeat_CS"/>
</dbReference>
<feature type="repeat" description="WD" evidence="15">
    <location>
        <begin position="315"/>
        <end position="356"/>
    </location>
</feature>
<dbReference type="PROSITE" id="PS00678">
    <property type="entry name" value="WD_REPEATS_1"/>
    <property type="match status" value="2"/>
</dbReference>
<keyword evidence="12" id="KW-0560">Oxidoreductase</keyword>
<dbReference type="PROSITE" id="PS50873">
    <property type="entry name" value="PEROXIDASE_4"/>
    <property type="match status" value="1"/>
</dbReference>
<feature type="repeat" description="WD" evidence="15">
    <location>
        <begin position="274"/>
        <end position="306"/>
    </location>
</feature>
<dbReference type="InterPro" id="IPR036322">
    <property type="entry name" value="WD40_repeat_dom_sf"/>
</dbReference>
<keyword evidence="9" id="KW-0349">Heme</keyword>
<dbReference type="InterPro" id="IPR014906">
    <property type="entry name" value="PRP4-like"/>
</dbReference>
<dbReference type="PRINTS" id="PR00458">
    <property type="entry name" value="PEROXIDASE"/>
</dbReference>
<dbReference type="InterPro" id="IPR019793">
    <property type="entry name" value="Peroxidases_heam-ligand_BS"/>
</dbReference>
<evidence type="ECO:0000313" key="18">
    <source>
        <dbReference type="EMBL" id="KAH0930674.1"/>
    </source>
</evidence>
<evidence type="ECO:0000256" key="15">
    <source>
        <dbReference type="PROSITE-ProRule" id="PRU00221"/>
    </source>
</evidence>
<dbReference type="InterPro" id="IPR015943">
    <property type="entry name" value="WD40/YVTN_repeat-like_dom_sf"/>
</dbReference>
<dbReference type="Gene3D" id="1.10.420.10">
    <property type="entry name" value="Peroxidase, domain 2"/>
    <property type="match status" value="1"/>
</dbReference>
<keyword evidence="14" id="KW-1015">Disulfide bond</keyword>
<organism evidence="18 19">
    <name type="scientific">Brassica napus</name>
    <name type="common">Rape</name>
    <dbReference type="NCBI Taxonomy" id="3708"/>
    <lineage>
        <taxon>Eukaryota</taxon>
        <taxon>Viridiplantae</taxon>
        <taxon>Streptophyta</taxon>
        <taxon>Embryophyta</taxon>
        <taxon>Tracheophyta</taxon>
        <taxon>Spermatophyta</taxon>
        <taxon>Magnoliopsida</taxon>
        <taxon>eudicotyledons</taxon>
        <taxon>Gunneridae</taxon>
        <taxon>Pentapetalae</taxon>
        <taxon>rosids</taxon>
        <taxon>malvids</taxon>
        <taxon>Brassicales</taxon>
        <taxon>Brassicaceae</taxon>
        <taxon>Brassiceae</taxon>
        <taxon>Brassica</taxon>
    </lineage>
</organism>
<keyword evidence="7" id="KW-0575">Peroxidase</keyword>
<sequence>MEPNNEDNVSFIPSASPAVPITQITAAPVPGVSPIPPPSFPPPMAPIPVARPPTFRPPQNGGAKASDSDSESDDEHYVISEESKQVRERQEKAMQELLIKRRAAAIAVPTNDKSVRDRLRRLGEPITLFGEQEMERRARLAQLMARLDIGGQLDKLLQAYEDDAAPKEEVDEEELQYPFFTEGPKELREARIEIAKFSIKRAAVRIQRAKRRRDDPDEDVEAETKWALKQAKGLALDCSNFGDDRPLTGCSFSRDGKILATCSLSGVTKLWEMPQDHKERATDVVFSPVDDCLATASADRTAKLWKTDGTLLQTFEGHLDRLARVAFHPSGKYLGTTSFDKTWRLWDINTGAELLLQEGHSRSVYGIAFQQDGALAASSGLDSLARVWDLRTGRSILVFQGHIKPIWSGRDFSLVKSLAGHESKVASLDITADSSCIATVSHDRTIKLWTSSSNEEEEEDQGGETMDEKIMGVYFGNYCYVMIIVLVLGAEVRSQSLKNGYYSTSCPKAESIVRSTVESHFDSDPTISPGLLRLHFHDCFVQGCDGSVLIKGKSAEQAALASSGLRGFEVIDDAKARLESVCPEVVSCADILALAARDAVDLSSGPSWTVPTGRKDGRISLASEASNLPSPLDSVAVQKQKFQAKGLDTHDLVTLLGAHTIGQTDCQFFRYRLYNFTVTGNSDPTISPSFLTQLKTLCPPNGDGSKRVALDIGSPSNFDVSFFKNLRDGNGILESDQRLWSDSETNDMVKKYASTIRGLLGFRFDNEFGKAMIKMSSIDVKTDVDGEVRKICSQVN</sequence>
<keyword evidence="19" id="KW-1185">Reference proteome</keyword>
<dbReference type="InterPro" id="IPR001680">
    <property type="entry name" value="WD40_rpt"/>
</dbReference>
<dbReference type="SMART" id="SM00320">
    <property type="entry name" value="WD40"/>
    <property type="match status" value="5"/>
</dbReference>
<dbReference type="Pfam" id="PF08799">
    <property type="entry name" value="PRP4"/>
    <property type="match status" value="1"/>
</dbReference>
<dbReference type="InterPro" id="IPR010255">
    <property type="entry name" value="Haem_peroxidase_sf"/>
</dbReference>
<comment type="cofactor">
    <cofactor evidence="3">
        <name>heme b</name>
        <dbReference type="ChEBI" id="CHEBI:60344"/>
    </cofactor>
</comment>
<dbReference type="CDD" id="cd00200">
    <property type="entry name" value="WD40"/>
    <property type="match status" value="1"/>
</dbReference>
<name>A0ABQ8DMU0_BRANA</name>
<dbReference type="Gene3D" id="1.10.520.10">
    <property type="match status" value="1"/>
</dbReference>
<dbReference type="EC" id="1.11.1.7" evidence="6"/>
<feature type="compositionally biased region" description="Basic and acidic residues" evidence="16">
    <location>
        <begin position="75"/>
        <end position="87"/>
    </location>
</feature>
<keyword evidence="8 15" id="KW-0853">WD repeat</keyword>
<evidence type="ECO:0000256" key="11">
    <source>
        <dbReference type="ARBA" id="ARBA00022737"/>
    </source>
</evidence>
<evidence type="ECO:0000256" key="1">
    <source>
        <dbReference type="ARBA" id="ARBA00000189"/>
    </source>
</evidence>
<keyword evidence="10" id="KW-0479">Metal-binding</keyword>
<comment type="similarity">
    <text evidence="5">Belongs to the peroxidase family. Ascorbate peroxidase subfamily.</text>
</comment>
<dbReference type="InterPro" id="IPR033905">
    <property type="entry name" value="Secretory_peroxidase"/>
</dbReference>
<comment type="function">
    <text evidence="4">Removal of H(2)O(2), oxidation of toxic reductants, biosynthesis and degradation of lignin, suberization, auxin catabolism, response to environmental stresses such as wounding, pathogen attack and oxidative stress. These functions might be dependent on each isozyme/isoform in each plant tissue.</text>
</comment>
<dbReference type="PROSITE" id="PS00436">
    <property type="entry name" value="PEROXIDASE_2"/>
    <property type="match status" value="1"/>
</dbReference>
<evidence type="ECO:0000256" key="13">
    <source>
        <dbReference type="ARBA" id="ARBA00023004"/>
    </source>
</evidence>
<keyword evidence="13" id="KW-0408">Iron</keyword>
<dbReference type="InterPro" id="IPR002016">
    <property type="entry name" value="Haem_peroxidase"/>
</dbReference>
<evidence type="ECO:0000256" key="2">
    <source>
        <dbReference type="ARBA" id="ARBA00001913"/>
    </source>
</evidence>
<dbReference type="Proteomes" id="UP000824890">
    <property type="component" value="Unassembled WGS sequence"/>
</dbReference>
<dbReference type="EMBL" id="JAGKQM010000004">
    <property type="protein sequence ID" value="KAH0930674.1"/>
    <property type="molecule type" value="Genomic_DNA"/>
</dbReference>
<evidence type="ECO:0000256" key="7">
    <source>
        <dbReference type="ARBA" id="ARBA00022559"/>
    </source>
</evidence>
<comment type="cofactor">
    <cofactor evidence="2">
        <name>Ca(2+)</name>
        <dbReference type="ChEBI" id="CHEBI:29108"/>
    </cofactor>
</comment>
<evidence type="ECO:0000256" key="3">
    <source>
        <dbReference type="ARBA" id="ARBA00001970"/>
    </source>
</evidence>
<dbReference type="PROSITE" id="PS50294">
    <property type="entry name" value="WD_REPEATS_REGION"/>
    <property type="match status" value="4"/>
</dbReference>
<evidence type="ECO:0000256" key="6">
    <source>
        <dbReference type="ARBA" id="ARBA00012313"/>
    </source>
</evidence>
<dbReference type="PANTHER" id="PTHR19846">
    <property type="entry name" value="WD40 REPEAT PROTEIN"/>
    <property type="match status" value="1"/>
</dbReference>
<feature type="compositionally biased region" description="Pro residues" evidence="16">
    <location>
        <begin position="31"/>
        <end position="56"/>
    </location>
</feature>
<dbReference type="PROSITE" id="PS00435">
    <property type="entry name" value="PEROXIDASE_1"/>
    <property type="match status" value="1"/>
</dbReference>